<dbReference type="Gene3D" id="3.40.390.70">
    <property type="match status" value="1"/>
</dbReference>
<dbReference type="InterPro" id="IPR011201">
    <property type="entry name" value="Zinc-ribbon_6_bact"/>
</dbReference>
<comment type="caution">
    <text evidence="3">The sequence shown here is derived from an EMBL/GenBank/DDBJ whole genome shotgun (WGS) entry which is preliminary data.</text>
</comment>
<dbReference type="EMBL" id="JAQQFR010000005">
    <property type="protein sequence ID" value="MFL9878699.1"/>
    <property type="molecule type" value="Genomic_DNA"/>
</dbReference>
<feature type="region of interest" description="Disordered" evidence="1">
    <location>
        <begin position="44"/>
        <end position="85"/>
    </location>
</feature>
<evidence type="ECO:0000313" key="4">
    <source>
        <dbReference type="Proteomes" id="UP001629214"/>
    </source>
</evidence>
<dbReference type="RefSeq" id="WP_408167698.1">
    <property type="nucleotide sequence ID" value="NZ_JAQQFR010000005.1"/>
</dbReference>
<dbReference type="Pfam" id="PF15887">
    <property type="entry name" value="Peptidase_Mx"/>
    <property type="match status" value="1"/>
</dbReference>
<evidence type="ECO:0000259" key="2">
    <source>
        <dbReference type="Pfam" id="PF10005"/>
    </source>
</evidence>
<accession>A0ABW8Z9C1</accession>
<keyword evidence="4" id="KW-1185">Reference proteome</keyword>
<evidence type="ECO:0000313" key="3">
    <source>
        <dbReference type="EMBL" id="MFL9878699.1"/>
    </source>
</evidence>
<dbReference type="Pfam" id="PF10005">
    <property type="entry name" value="Zn_ribbon_DZR_6"/>
    <property type="match status" value="2"/>
</dbReference>
<feature type="domain" description="Zinc-ribbon" evidence="2">
    <location>
        <begin position="92"/>
        <end position="143"/>
    </location>
</feature>
<dbReference type="InterPro" id="IPR031321">
    <property type="entry name" value="UCP012641"/>
</dbReference>
<proteinExistence type="predicted"/>
<organism evidence="3 4">
    <name type="scientific">Herbaspirillum rhizosphaerae</name>
    <dbReference type="NCBI Taxonomy" id="346179"/>
    <lineage>
        <taxon>Bacteria</taxon>
        <taxon>Pseudomonadati</taxon>
        <taxon>Pseudomonadota</taxon>
        <taxon>Betaproteobacteria</taxon>
        <taxon>Burkholderiales</taxon>
        <taxon>Oxalobacteraceae</taxon>
        <taxon>Herbaspirillum</taxon>
    </lineage>
</organism>
<evidence type="ECO:0000256" key="1">
    <source>
        <dbReference type="SAM" id="MobiDB-lite"/>
    </source>
</evidence>
<feature type="compositionally biased region" description="Low complexity" evidence="1">
    <location>
        <begin position="55"/>
        <end position="82"/>
    </location>
</feature>
<gene>
    <name evidence="3" type="ORF">PQR63_09915</name>
</gene>
<reference evidence="3 4" key="1">
    <citation type="journal article" date="2024" name="Chem. Sci.">
        <title>Discovery of megapolipeptins by genome mining of a Burkholderiales bacteria collection.</title>
        <authorList>
            <person name="Paulo B.S."/>
            <person name="Recchia M.J.J."/>
            <person name="Lee S."/>
            <person name="Fergusson C.H."/>
            <person name="Romanowski S.B."/>
            <person name="Hernandez A."/>
            <person name="Krull N."/>
            <person name="Liu D.Y."/>
            <person name="Cavanagh H."/>
            <person name="Bos A."/>
            <person name="Gray C.A."/>
            <person name="Murphy B.T."/>
            <person name="Linington R.G."/>
            <person name="Eustaquio A.S."/>
        </authorList>
    </citation>
    <scope>NUCLEOTIDE SEQUENCE [LARGE SCALE GENOMIC DNA]</scope>
    <source>
        <strain evidence="3 4">RL21-008-BIB-B</strain>
    </source>
</reference>
<name>A0ABW8Z9C1_9BURK</name>
<protein>
    <submittedName>
        <fullName evidence="3">Zinc-binding metallopeptidase</fullName>
    </submittedName>
</protein>
<feature type="domain" description="Zinc-ribbon" evidence="2">
    <location>
        <begin position="4"/>
        <end position="43"/>
    </location>
</feature>
<sequence>MKTFHCDNCAKQVFFENTRCENCGWLLGYQPELQIISSFTSADVPAPAEDSGNAGADDGNIVVNNGGNNDVNNGNGDQHNGDTSGAETLVSRWRSINPVNQDRVFRQCSNYAQEDVCNWMIDDRDNNLLCASCRLTTVIPSLEDQQNRILWKRLEVAKRRLLHTLWTLHLQPMPKPEDTLTGLAFEFLQDVPHGERVLTGHAEGVITINIAEADPAYREKMREQMAEPYRTLLGHFRHESGHYYFDRLIAGTDRIDAFRTLFGDETVDYSASLQQHYDNGPPQNWNQQFVSLYASSHPWEDWAETWAHYLHMFDTLETAYSCGVQLRPKKHNEQNLIIDVSPLDASSFDELIAEWFALTYVLNSLNRSIGMPDSYPFTLSTPVLEKLKFVHEVVMQYAHGEAV</sequence>
<dbReference type="PIRSF" id="PIRSF012641">
    <property type="entry name" value="UCP012641"/>
    <property type="match status" value="1"/>
</dbReference>
<dbReference type="Proteomes" id="UP001629214">
    <property type="component" value="Unassembled WGS sequence"/>
</dbReference>